<organism evidence="1">
    <name type="scientific">marine sediment metagenome</name>
    <dbReference type="NCBI Taxonomy" id="412755"/>
    <lineage>
        <taxon>unclassified sequences</taxon>
        <taxon>metagenomes</taxon>
        <taxon>ecological metagenomes</taxon>
    </lineage>
</organism>
<name>X1JRG3_9ZZZZ</name>
<accession>X1JRG3</accession>
<reference evidence="1" key="1">
    <citation type="journal article" date="2014" name="Front. Microbiol.">
        <title>High frequency of phylogenetically diverse reductive dehalogenase-homologous genes in deep subseafloor sedimentary metagenomes.</title>
        <authorList>
            <person name="Kawai M."/>
            <person name="Futagami T."/>
            <person name="Toyoda A."/>
            <person name="Takaki Y."/>
            <person name="Nishi S."/>
            <person name="Hori S."/>
            <person name="Arai W."/>
            <person name="Tsubouchi T."/>
            <person name="Morono Y."/>
            <person name="Uchiyama I."/>
            <person name="Ito T."/>
            <person name="Fujiyama A."/>
            <person name="Inagaki F."/>
            <person name="Takami H."/>
        </authorList>
    </citation>
    <scope>NUCLEOTIDE SEQUENCE</scope>
    <source>
        <strain evidence="1">Expedition CK06-06</strain>
    </source>
</reference>
<dbReference type="AlphaFoldDB" id="X1JRG3"/>
<dbReference type="EMBL" id="BARU01045869">
    <property type="protein sequence ID" value="GAH97341.1"/>
    <property type="molecule type" value="Genomic_DNA"/>
</dbReference>
<feature type="non-terminal residue" evidence="1">
    <location>
        <position position="1"/>
    </location>
</feature>
<sequence>IYTPVYHHEPGKGSRLSVVPGKVDFYPECGLNLLRG</sequence>
<proteinExistence type="predicted"/>
<protein>
    <submittedName>
        <fullName evidence="1">Uncharacterized protein</fullName>
    </submittedName>
</protein>
<comment type="caution">
    <text evidence="1">The sequence shown here is derived from an EMBL/GenBank/DDBJ whole genome shotgun (WGS) entry which is preliminary data.</text>
</comment>
<gene>
    <name evidence="1" type="ORF">S03H2_69426</name>
</gene>
<evidence type="ECO:0000313" key="1">
    <source>
        <dbReference type="EMBL" id="GAH97341.1"/>
    </source>
</evidence>